<evidence type="ECO:0000313" key="4">
    <source>
        <dbReference type="Proteomes" id="UP000244867"/>
    </source>
</evidence>
<gene>
    <name evidence="3" type="ORF">C7S10_15750</name>
</gene>
<keyword evidence="4" id="KW-1185">Reference proteome</keyword>
<keyword evidence="3" id="KW-0413">Isomerase</keyword>
<dbReference type="GO" id="GO:0016853">
    <property type="term" value="F:isomerase activity"/>
    <property type="evidence" value="ECO:0007669"/>
    <property type="project" value="UniProtKB-KW"/>
</dbReference>
<organism evidence="3 4">
    <name type="scientific">Nocardioides currus</name>
    <dbReference type="NCBI Taxonomy" id="2133958"/>
    <lineage>
        <taxon>Bacteria</taxon>
        <taxon>Bacillati</taxon>
        <taxon>Actinomycetota</taxon>
        <taxon>Actinomycetes</taxon>
        <taxon>Propionibacteriales</taxon>
        <taxon>Nocardioidaceae</taxon>
        <taxon>Nocardioides</taxon>
    </lineage>
</organism>
<name>A0A2R7YVV1_9ACTN</name>
<dbReference type="InterPro" id="IPR036527">
    <property type="entry name" value="SCP2_sterol-bd_dom_sf"/>
</dbReference>
<comment type="caution">
    <text evidence="3">The sequence shown here is derived from an EMBL/GenBank/DDBJ whole genome shotgun (WGS) entry which is preliminary data.</text>
</comment>
<dbReference type="AlphaFoldDB" id="A0A2R7YVV1"/>
<evidence type="ECO:0000256" key="1">
    <source>
        <dbReference type="SAM" id="MobiDB-lite"/>
    </source>
</evidence>
<dbReference type="Pfam" id="PF11716">
    <property type="entry name" value="MDMPI_N"/>
    <property type="match status" value="1"/>
</dbReference>
<proteinExistence type="predicted"/>
<dbReference type="SUPFAM" id="SSF109854">
    <property type="entry name" value="DinB/YfiT-like putative metalloenzymes"/>
    <property type="match status" value="1"/>
</dbReference>
<accession>A0A2R7YVV1</accession>
<dbReference type="OrthoDB" id="5118203at2"/>
<dbReference type="NCBIfam" id="TIGR03083">
    <property type="entry name" value="maleylpyruvate isomerase family mycothiol-dependent enzyme"/>
    <property type="match status" value="1"/>
</dbReference>
<evidence type="ECO:0000259" key="2">
    <source>
        <dbReference type="Pfam" id="PF11716"/>
    </source>
</evidence>
<feature type="domain" description="Mycothiol-dependent maleylpyruvate isomerase metal-binding" evidence="2">
    <location>
        <begin position="87"/>
        <end position="224"/>
    </location>
</feature>
<dbReference type="Gene3D" id="1.20.120.450">
    <property type="entry name" value="dinb family like domain"/>
    <property type="match status" value="1"/>
</dbReference>
<sequence length="309" mass="33231">MASRGRSSETSLRLCSRAPRMMSWSITVVLSGLCRRVDSNKCSSRGPGLQPATRSVLDPTGPHHSLSGVLDGAMTDITAHVTQLGLLAEADNRLVRTVDALDDATYRQASLLPDWTVGHVIAHLALNGEGLAGALHGVATGVPTPMYACQEARDDDIATLGVAAPSELRSRLMASTELFDREVADLPDDKWETTIERTPGNRAFKARSTVLMRIREVEIHHADLGVGYTSADWSPAFCTLLLDSLRAFSSPVPFRVLARDLAQTWEYGEGEPTATVAGDAHALAWWLTGRGTGETLTSDTGTLPEVSAW</sequence>
<dbReference type="GO" id="GO:0046872">
    <property type="term" value="F:metal ion binding"/>
    <property type="evidence" value="ECO:0007669"/>
    <property type="project" value="InterPro"/>
</dbReference>
<keyword evidence="3" id="KW-0670">Pyruvate</keyword>
<dbReference type="EMBL" id="PYXZ01000007">
    <property type="protein sequence ID" value="PUA80009.1"/>
    <property type="molecule type" value="Genomic_DNA"/>
</dbReference>
<feature type="region of interest" description="Disordered" evidence="1">
    <location>
        <begin position="40"/>
        <end position="64"/>
    </location>
</feature>
<evidence type="ECO:0000313" key="3">
    <source>
        <dbReference type="EMBL" id="PUA80009.1"/>
    </source>
</evidence>
<dbReference type="InterPro" id="IPR024344">
    <property type="entry name" value="MDMPI_metal-binding"/>
</dbReference>
<dbReference type="InterPro" id="IPR017517">
    <property type="entry name" value="Maleyloyr_isom"/>
</dbReference>
<dbReference type="Proteomes" id="UP000244867">
    <property type="component" value="Unassembled WGS sequence"/>
</dbReference>
<dbReference type="Gene3D" id="3.30.1050.20">
    <property type="match status" value="1"/>
</dbReference>
<reference evidence="3 4" key="1">
    <citation type="submission" date="2018-03" db="EMBL/GenBank/DDBJ databases">
        <authorList>
            <person name="Keele B.F."/>
        </authorList>
    </citation>
    <scope>NUCLEOTIDE SEQUENCE [LARGE SCALE GENOMIC DNA]</scope>
    <source>
        <strain evidence="3 4">IB-3</strain>
    </source>
</reference>
<dbReference type="InterPro" id="IPR034660">
    <property type="entry name" value="DinB/YfiT-like"/>
</dbReference>
<dbReference type="SUPFAM" id="SSF55718">
    <property type="entry name" value="SCP-like"/>
    <property type="match status" value="1"/>
</dbReference>
<protein>
    <submittedName>
        <fullName evidence="3">Maleylpyruvate isomerase</fullName>
    </submittedName>
</protein>